<dbReference type="InterPro" id="IPR003610">
    <property type="entry name" value="CBM5/12"/>
</dbReference>
<organism evidence="4">
    <name type="scientific">uncultured Caudovirales phage</name>
    <dbReference type="NCBI Taxonomy" id="2100421"/>
    <lineage>
        <taxon>Viruses</taxon>
        <taxon>Duplodnaviria</taxon>
        <taxon>Heunggongvirae</taxon>
        <taxon>Uroviricota</taxon>
        <taxon>Caudoviricetes</taxon>
        <taxon>Peduoviridae</taxon>
        <taxon>Maltschvirus</taxon>
        <taxon>Maltschvirus maltsch</taxon>
    </lineage>
</organism>
<name>A0A6J7WDX3_9CAUD</name>
<feature type="domain" description="Chitin-binding type-3" evidence="2">
    <location>
        <begin position="281"/>
        <end position="326"/>
    </location>
</feature>
<dbReference type="Gene3D" id="2.10.10.90">
    <property type="match status" value="3"/>
</dbReference>
<dbReference type="EMBL" id="LR796187">
    <property type="protein sequence ID" value="CAB4125879.1"/>
    <property type="molecule type" value="Genomic_DNA"/>
</dbReference>
<dbReference type="GO" id="GO:0030246">
    <property type="term" value="F:carbohydrate binding"/>
    <property type="evidence" value="ECO:0007669"/>
    <property type="project" value="UniProtKB-KW"/>
</dbReference>
<evidence type="ECO:0000256" key="1">
    <source>
        <dbReference type="ARBA" id="ARBA00022801"/>
    </source>
</evidence>
<feature type="domain" description="Chitin-binding type-3" evidence="2">
    <location>
        <begin position="125"/>
        <end position="164"/>
    </location>
</feature>
<dbReference type="Pfam" id="PF13385">
    <property type="entry name" value="Laminin_G_3"/>
    <property type="match status" value="1"/>
</dbReference>
<feature type="domain" description="Chitin-binding type-3" evidence="2">
    <location>
        <begin position="230"/>
        <end position="274"/>
    </location>
</feature>
<dbReference type="InterPro" id="IPR036278">
    <property type="entry name" value="Sialidase_sf"/>
</dbReference>
<dbReference type="GO" id="GO:0005576">
    <property type="term" value="C:extracellular region"/>
    <property type="evidence" value="ECO:0007669"/>
    <property type="project" value="InterPro"/>
</dbReference>
<protein>
    <submittedName>
        <fullName evidence="4">Concanavalin A-like lectin/glucanases superfamily</fullName>
    </submittedName>
</protein>
<dbReference type="InterPro" id="IPR036573">
    <property type="entry name" value="CBM_sf_5/12"/>
</dbReference>
<gene>
    <name evidence="4" type="ORF">UFOVP181_359</name>
    <name evidence="3" type="ORF">UFOVP57_280</name>
</gene>
<dbReference type="EMBL" id="LR798231">
    <property type="protein sequence ID" value="CAB5209212.1"/>
    <property type="molecule type" value="Genomic_DNA"/>
</dbReference>
<dbReference type="SUPFAM" id="SSF49899">
    <property type="entry name" value="Concanavalin A-like lectins/glucanases"/>
    <property type="match status" value="1"/>
</dbReference>
<dbReference type="SUPFAM" id="SSF51055">
    <property type="entry name" value="Carbohydrate binding domain"/>
    <property type="match status" value="1"/>
</dbReference>
<keyword evidence="1" id="KW-0378">Hydrolase</keyword>
<reference evidence="4" key="1">
    <citation type="submission" date="2020-05" db="EMBL/GenBank/DDBJ databases">
        <authorList>
            <person name="Chiriac C."/>
            <person name="Salcher M."/>
            <person name="Ghai R."/>
            <person name="Kavagutti S V."/>
        </authorList>
    </citation>
    <scope>NUCLEOTIDE SEQUENCE</scope>
</reference>
<proteinExistence type="predicted"/>
<feature type="domain" description="Chitin-binding type-3" evidence="2">
    <location>
        <begin position="14"/>
        <end position="68"/>
    </location>
</feature>
<dbReference type="Gene3D" id="2.10.10.20">
    <property type="entry name" value="Carbohydrate-binding module superfamily 5/12"/>
    <property type="match status" value="2"/>
</dbReference>
<dbReference type="SMART" id="SM00495">
    <property type="entry name" value="ChtBD3"/>
    <property type="match status" value="5"/>
</dbReference>
<dbReference type="Pfam" id="PF02839">
    <property type="entry name" value="CBM_5_12"/>
    <property type="match status" value="2"/>
</dbReference>
<feature type="domain" description="Chitin-binding type-3" evidence="2">
    <location>
        <begin position="546"/>
        <end position="596"/>
    </location>
</feature>
<evidence type="ECO:0000259" key="2">
    <source>
        <dbReference type="SMART" id="SM00495"/>
    </source>
</evidence>
<evidence type="ECO:0000313" key="3">
    <source>
        <dbReference type="EMBL" id="CAB4125879.1"/>
    </source>
</evidence>
<evidence type="ECO:0000313" key="4">
    <source>
        <dbReference type="EMBL" id="CAB5209212.1"/>
    </source>
</evidence>
<dbReference type="GO" id="GO:0004553">
    <property type="term" value="F:hydrolase activity, hydrolyzing O-glycosyl compounds"/>
    <property type="evidence" value="ECO:0007669"/>
    <property type="project" value="InterPro"/>
</dbReference>
<accession>A0A6J7WDX3</accession>
<dbReference type="GO" id="GO:0005975">
    <property type="term" value="P:carbohydrate metabolic process"/>
    <property type="evidence" value="ECO:0007669"/>
    <property type="project" value="InterPro"/>
</dbReference>
<dbReference type="InterPro" id="IPR013320">
    <property type="entry name" value="ConA-like_dom_sf"/>
</dbReference>
<dbReference type="SUPFAM" id="SSF50939">
    <property type="entry name" value="Sialidases"/>
    <property type="match status" value="1"/>
</dbReference>
<keyword evidence="4" id="KW-0430">Lectin</keyword>
<sequence length="2976" mass="311202">MAEFKIGRLRFTWAGEWTTGTFYNRDAVASYNGKTYVCLTPHTSTDFYDDLYHVEPSDNSSSPYWTLMVDGTQWKQDWEPDTYYSLGNIVKYGGIVYLCTTQHTSGSSQIDLANWSTYASFDNWHTSWNPSTVYGIGDVVKYGGIVYRCTTNHVSAVDTATGLEVDQSNWAVVNNGIEYKGAWSSAGYRYRLNDIVKKGAGLWICTQGHTSTSTFDQAVWTVWLPGEEYSGTWSSGAVYQPGDVVQYGGYSYLSLTANNTNHIPSTDSVNWTVQTTGYEMMNNWSSSTQYKIGDIVRRNGRLFSAVQDNSAQDPSLFSVTSYYNSTGSAGNTIITYSLTGIAVGSMVIGAGFTQGQSVVSTTLASAVNPTISNATVTVAATGIQATNQVTVTDATGIVIGMSVTGTGLDTGVTVSNVSGTTITLSINNIGPVANNLIFGANAITVSNATGIAVNMSAAGTSIPLGAYVTSVVSTTIILSAFTTGTVSGTGTFGIPTVTLNTPPDGTVTNGQSLQFVGINYLYWQLVVPGVNWTKFWTIGTTQIVNNLPVVTGTKYVIGDLAVWKNQTYRCIQNHDASVVGDSRPDLDTSNRYWTVYTRHAVKNALTYPGDIVTYNGTGSAPLSIGTNDYILTANSKQPAWRQINTSTKLYYVAPNGVDSAQPGQGLTWDRPWKTIAYACSQALNGTLNPNTGYLLTENKSWLTTEMYQYMLYQKANSNAPFSPGSVFDQTKTIRDASYVVDAIIYDLTRGGNSQSVSTALAYFKPGTTDTYFSTTVAAEMPYFIAALNYLSTIIPAVINNQPPQIYQQVRNGIQSAFSTNATVTEATTDYITVGNTSLMTVGQAINFAGIGFGNIDSATTYYIKSIINSTTITISETSDLAETFDLIDGSGNLVATGTGPRIAQTIDLSRTAESGASQTASTLINIIISALTTQSTTGIPASNAGITSTINIKTGTYHETLPIIVPSNTALVGDELRGTVVYPKVIINTVAKAAGGALFTVLSTTGMYDGCPIQFAAATVFGGITAGQTYYVIGDSISSTQFAISATLGSTTPVTLTSGTGTMSVYGGDAIKNMFLVRNGSGIRNMTMNGLLGTLGAQNQYLTKRPTGGAYVSLDPGNGPDDTSTWITKRSPYMQNCSMFGQGCIGMKVDGSLHNGGNKSIVANDFTTILSDGIGAWVTNSGALSELVSVFSYYGYAGYFAENGGRIRATNGNTSYGSYGCIAEGYDNSEVPISATVDNRVNQASAQVQSSFGTNANLLKLQYSNAGSDYVSTTTNLNTYSNNFLTNWTTDGNILLQQNAVSPTSYSDGWTLTGTSSSASSSYIYQSTIINPTGAVYTAVSGSNITGSGTGASFDVTVGATAFSAVVNVSSAGGTGYINGNLIKIFGSQVGGIDGVNDITLTVSVSGSSVSTVTAAGTVPAGSALSYTLSLHVKKSTATSIDLQGIYSGNTTVTSGINFNFDTKVITPSSDGIGLVPTLYGVQTLNNGWYRIWFSIYDTIALNNSLQLRIFPKGVNGAINTSSSIYGAQTEIGTSPNFFLTTSSGKYTSYADYIVNGAGTGAVIIADEIRSGAVFETRVTDLVGITGTGGGGSGYLTASNNAQGGTTSYIALAGSDNNTATNYVGMRVFINSGTGAGQYGYISNYNPANKFAYVLKETFTPVAITTTSSGTNLLTLSSSSDVNTLYLNQPVQFIPTYYNTTVISTSKDALQILSVTGGTFNFLTTTSTERLALNMPVTFTGTTFGGITTGYTFYVINILNSTDFQISTSPIGEGEVWLLTTGTGTGTMNVEFPSGSNYLEGSTTNMLVNMPIQFSGASLGGLVNGTLYYINDVISSNLFTVSTALTTVTATATDSGTKKITVGDSTTLIALNPIVFSGTMFGGLVSGGKYYISKIVDTTHIQISSTLIYATAISTTTSSNIITLADGFDTSGFVINNPIKFVGKMIGGLTADQIYYVLAINDSSSFAVSTAPGGSAVNLATATGYMTVVTSPTANGLTTDSGSMTGTSTVVRSTLIAGAGSMNAIFSTSLFGGVVAGTTYYILAINTGASNTIQITDTLSGSTPVTLTSNSGSMQLGQVGWDNVNPGTPAMANLDSTSVYYIEPRPLFGNPGFAQSSTTLTTQALGTAYTGIKYGAKYWIAIANGNATASGSPDGINWTPITLPVSSPWSGIAYGNNYWIIISQSAGGADTGSRVIYSASNGLGWRISYLPTKASWSSVTYGNGTFVAVASGTSSAAYSTNFGGTWTQAVLPATGKTGTIGGTATISSAQSVFGNTSLSLPGSSYVNFASHADYGYSTGNFTIECQVRFNSIGAAQCIIDQRTTATEYAVLFEISATGAPRLFINGAYVITHQSTISATTWTHVAVVRSSGVTTIYLNGIGSTTTYTDTNNYAARPVRVGAYYTGTASMTGYVDELRISKGTARYTANFNLALPSAPFTLTTSETTSLFHFDAPSGSTNITAASTWSSVTYGGGKFVAVGGNGSQAAYSTDGITWTSSTLPTSGIWGDVVYGNGSYVAINNVDGTSPAISFNGSTWTSSPYTITANSLEYGQGVFLAVSSAGTTAYTSEDGILWTRRTVSNDGYTAMGFGYASSTNTGLFVTVAGQSTGSLISAGCQTKGRPTVVSGRITGVTLWEPGSGYTSAPSTSFFDPNVTSNVTTTTRIGNGALGAPSFINRGVGYNTSSTVITINGNGYADIYQTGLSMNVNNLTLTPRPGDNLVFAGNSTVYKVTNATVLNGTTAPNITATIQISPDMTVNLSPANGVDITIRQKYSQCRLTGHDFLNIGFGNIVDANYPGLPADPEALAPANQAIETNYGRVFYTSTDQDGNFLVGLLFGVQQATGIVTLSATQFGLTGLDKLSLGGISVGGSGVVISQFSTDQTFVANSNTIIPTQRAIRGYLTGRLSQGGSNVATGQATAGTVVIGGPDKITNTIPQGTPGSSVKMLNKVNMNGALSGVGGNMLAENFFMKQFSNR</sequence>